<dbReference type="RefSeq" id="WP_307634779.1">
    <property type="nucleotide sequence ID" value="NZ_CP133407.1"/>
</dbReference>
<keyword evidence="4" id="KW-0827">Tyrosine biosynthesis</keyword>
<keyword evidence="11" id="KW-0057">Aromatic amino acid biosynthesis</keyword>
<dbReference type="PANTHER" id="PTHR21363">
    <property type="entry name" value="PREPHENATE DEHYDROGENASE"/>
    <property type="match status" value="1"/>
</dbReference>
<evidence type="ECO:0000256" key="10">
    <source>
        <dbReference type="ARBA" id="ARBA00023027"/>
    </source>
</evidence>
<dbReference type="NCBIfam" id="NF005111">
    <property type="entry name" value="PRK06545.2-3"/>
    <property type="match status" value="1"/>
</dbReference>
<dbReference type="Pfam" id="PF02224">
    <property type="entry name" value="Cytidylate_kin"/>
    <property type="match status" value="1"/>
</dbReference>
<evidence type="ECO:0000256" key="15">
    <source>
        <dbReference type="HAMAP-Rule" id="MF_00238"/>
    </source>
</evidence>
<accession>A0ABT9PI61</accession>
<evidence type="ECO:0000256" key="4">
    <source>
        <dbReference type="ARBA" id="ARBA00022498"/>
    </source>
</evidence>
<keyword evidence="11" id="KW-0028">Amino-acid biosynthesis</keyword>
<dbReference type="Gene3D" id="3.40.50.300">
    <property type="entry name" value="P-loop containing nucleotide triphosphate hydrolases"/>
    <property type="match status" value="1"/>
</dbReference>
<dbReference type="InterPro" id="IPR003099">
    <property type="entry name" value="Prephen_DH"/>
</dbReference>
<dbReference type="InterPro" id="IPR046826">
    <property type="entry name" value="PDH_N"/>
</dbReference>
<evidence type="ECO:0000256" key="9">
    <source>
        <dbReference type="ARBA" id="ARBA00023002"/>
    </source>
</evidence>
<dbReference type="SUPFAM" id="SSF55021">
    <property type="entry name" value="ACT-like"/>
    <property type="match status" value="1"/>
</dbReference>
<keyword evidence="19" id="KW-1185">Reference proteome</keyword>
<dbReference type="PROSITE" id="PS51671">
    <property type="entry name" value="ACT"/>
    <property type="match status" value="1"/>
</dbReference>
<evidence type="ECO:0000256" key="11">
    <source>
        <dbReference type="ARBA" id="ARBA00023141"/>
    </source>
</evidence>
<comment type="catalytic activity">
    <reaction evidence="13 15">
        <text>CMP + ATP = CDP + ADP</text>
        <dbReference type="Rhea" id="RHEA:11600"/>
        <dbReference type="ChEBI" id="CHEBI:30616"/>
        <dbReference type="ChEBI" id="CHEBI:58069"/>
        <dbReference type="ChEBI" id="CHEBI:60377"/>
        <dbReference type="ChEBI" id="CHEBI:456216"/>
        <dbReference type="EC" id="2.7.4.25"/>
    </reaction>
</comment>
<evidence type="ECO:0000256" key="12">
    <source>
        <dbReference type="ARBA" id="ARBA00047615"/>
    </source>
</evidence>
<dbReference type="Proteomes" id="UP001230145">
    <property type="component" value="Unassembled WGS sequence"/>
</dbReference>
<evidence type="ECO:0000256" key="14">
    <source>
        <dbReference type="ARBA" id="ARBA00049260"/>
    </source>
</evidence>
<dbReference type="InterPro" id="IPR045865">
    <property type="entry name" value="ACT-like_dom_sf"/>
</dbReference>
<feature type="domain" description="ACT" evidence="17">
    <location>
        <begin position="290"/>
        <end position="363"/>
    </location>
</feature>
<reference evidence="18 19" key="1">
    <citation type="submission" date="2023-07" db="EMBL/GenBank/DDBJ databases">
        <title>Sequencing the genomes of 1000 actinobacteria strains.</title>
        <authorList>
            <person name="Klenk H.-P."/>
        </authorList>
    </citation>
    <scope>NUCLEOTIDE SEQUENCE [LARGE SCALE GENOMIC DNA]</scope>
    <source>
        <strain evidence="18 19">DSM 19515</strain>
    </source>
</reference>
<dbReference type="NCBIfam" id="TIGR00017">
    <property type="entry name" value="cmk"/>
    <property type="match status" value="1"/>
</dbReference>
<organism evidence="18 19">
    <name type="scientific">Trueperella abortisuis</name>
    <dbReference type="NCBI Taxonomy" id="445930"/>
    <lineage>
        <taxon>Bacteria</taxon>
        <taxon>Bacillati</taxon>
        <taxon>Actinomycetota</taxon>
        <taxon>Actinomycetes</taxon>
        <taxon>Actinomycetales</taxon>
        <taxon>Actinomycetaceae</taxon>
        <taxon>Trueperella</taxon>
    </lineage>
</organism>
<keyword evidence="10" id="KW-0520">NAD</keyword>
<dbReference type="GO" id="GO:0008977">
    <property type="term" value="F:prephenate dehydrogenase (NAD+) activity"/>
    <property type="evidence" value="ECO:0007669"/>
    <property type="project" value="UniProtKB-EC"/>
</dbReference>
<dbReference type="InterPro" id="IPR003136">
    <property type="entry name" value="Cytidylate_kin"/>
</dbReference>
<evidence type="ECO:0000259" key="17">
    <source>
        <dbReference type="PROSITE" id="PS51671"/>
    </source>
</evidence>
<dbReference type="InterPro" id="IPR050812">
    <property type="entry name" value="Preph/Arog_dehydrog"/>
</dbReference>
<dbReference type="Gene3D" id="1.10.3660.10">
    <property type="entry name" value="6-phosphogluconate dehydrogenase C-terminal like domain"/>
    <property type="match status" value="1"/>
</dbReference>
<dbReference type="Pfam" id="PF20463">
    <property type="entry name" value="PDH_C"/>
    <property type="match status" value="1"/>
</dbReference>
<evidence type="ECO:0000256" key="8">
    <source>
        <dbReference type="ARBA" id="ARBA00022840"/>
    </source>
</evidence>
<evidence type="ECO:0000256" key="13">
    <source>
        <dbReference type="ARBA" id="ARBA00048478"/>
    </source>
</evidence>
<comment type="catalytic activity">
    <reaction evidence="12 15">
        <text>dCMP + ATP = dCDP + ADP</text>
        <dbReference type="Rhea" id="RHEA:25094"/>
        <dbReference type="ChEBI" id="CHEBI:30616"/>
        <dbReference type="ChEBI" id="CHEBI:57566"/>
        <dbReference type="ChEBI" id="CHEBI:58593"/>
        <dbReference type="ChEBI" id="CHEBI:456216"/>
        <dbReference type="EC" id="2.7.4.25"/>
    </reaction>
</comment>
<dbReference type="EMBL" id="JAUSQL010000001">
    <property type="protein sequence ID" value="MDP9832403.1"/>
    <property type="molecule type" value="Genomic_DNA"/>
</dbReference>
<comment type="pathway">
    <text evidence="1">Amino-acid biosynthesis; L-tyrosine biosynthesis; (4-hydroxyphenyl)pyruvate from prephenate (NAD(+) route): step 1/1.</text>
</comment>
<dbReference type="Gene3D" id="3.30.70.260">
    <property type="match status" value="1"/>
</dbReference>
<keyword evidence="15" id="KW-0963">Cytoplasm</keyword>
<comment type="catalytic activity">
    <reaction evidence="14">
        <text>prephenate + NAD(+) = 3-(4-hydroxyphenyl)pyruvate + CO2 + NADH</text>
        <dbReference type="Rhea" id="RHEA:13869"/>
        <dbReference type="ChEBI" id="CHEBI:16526"/>
        <dbReference type="ChEBI" id="CHEBI:29934"/>
        <dbReference type="ChEBI" id="CHEBI:36242"/>
        <dbReference type="ChEBI" id="CHEBI:57540"/>
        <dbReference type="ChEBI" id="CHEBI:57945"/>
        <dbReference type="EC" id="1.3.1.12"/>
    </reaction>
</comment>
<dbReference type="PROSITE" id="PS51176">
    <property type="entry name" value="PDH_ADH"/>
    <property type="match status" value="1"/>
</dbReference>
<comment type="similarity">
    <text evidence="3 15">Belongs to the cytidylate kinase family. Type 1 subfamily.</text>
</comment>
<keyword evidence="7 15" id="KW-0418">Kinase</keyword>
<dbReference type="InterPro" id="IPR046825">
    <property type="entry name" value="PDH_C"/>
</dbReference>
<evidence type="ECO:0000259" key="16">
    <source>
        <dbReference type="PROSITE" id="PS51176"/>
    </source>
</evidence>
<comment type="similarity">
    <text evidence="2">Belongs to the prephenate/arogenate dehydrogenase family.</text>
</comment>
<evidence type="ECO:0000256" key="3">
    <source>
        <dbReference type="ARBA" id="ARBA00009427"/>
    </source>
</evidence>
<dbReference type="NCBIfam" id="NF005112">
    <property type="entry name" value="PRK06545.2-4"/>
    <property type="match status" value="1"/>
</dbReference>
<dbReference type="SUPFAM" id="SSF52540">
    <property type="entry name" value="P-loop containing nucleoside triphosphate hydrolases"/>
    <property type="match status" value="1"/>
</dbReference>
<dbReference type="HAMAP" id="MF_00238">
    <property type="entry name" value="Cytidyl_kinase_type1"/>
    <property type="match status" value="1"/>
</dbReference>
<protein>
    <recommendedName>
        <fullName evidence="15">Cytidylate kinase</fullName>
        <shortName evidence="15">CK</shortName>
        <ecNumber evidence="15">2.7.4.25</ecNumber>
    </recommendedName>
    <alternativeName>
        <fullName evidence="15">Cytidine monophosphate kinase</fullName>
        <shortName evidence="15">CMP kinase</shortName>
    </alternativeName>
</protein>
<dbReference type="SUPFAM" id="SSF48179">
    <property type="entry name" value="6-phosphogluconate dehydrogenase C-terminal domain-like"/>
    <property type="match status" value="1"/>
</dbReference>
<name>A0ABT9PI61_9ACTO</name>
<keyword evidence="5 15" id="KW-0808">Transferase</keyword>
<proteinExistence type="inferred from homology"/>
<keyword evidence="8 15" id="KW-0067">ATP-binding</keyword>
<dbReference type="PANTHER" id="PTHR21363:SF0">
    <property type="entry name" value="PREPHENATE DEHYDROGENASE [NADP(+)]"/>
    <property type="match status" value="1"/>
</dbReference>
<gene>
    <name evidence="15" type="primary">cmk</name>
    <name evidence="18" type="ORF">J2S45_001082</name>
</gene>
<keyword evidence="6 15" id="KW-0547">Nucleotide-binding</keyword>
<dbReference type="InterPro" id="IPR036291">
    <property type="entry name" value="NAD(P)-bd_dom_sf"/>
</dbReference>
<dbReference type="Pfam" id="PF02153">
    <property type="entry name" value="PDH_N"/>
    <property type="match status" value="1"/>
</dbReference>
<feature type="domain" description="Prephenate/arogenate dehydrogenase" evidence="16">
    <location>
        <begin position="9"/>
        <end position="285"/>
    </location>
</feature>
<dbReference type="InterPro" id="IPR008927">
    <property type="entry name" value="6-PGluconate_DH-like_C_sf"/>
</dbReference>
<dbReference type="InterPro" id="IPR002912">
    <property type="entry name" value="ACT_dom"/>
</dbReference>
<evidence type="ECO:0000256" key="5">
    <source>
        <dbReference type="ARBA" id="ARBA00022679"/>
    </source>
</evidence>
<dbReference type="InterPro" id="IPR011994">
    <property type="entry name" value="Cytidylate_kinase_dom"/>
</dbReference>
<dbReference type="Gene3D" id="3.40.50.720">
    <property type="entry name" value="NAD(P)-binding Rossmann-like Domain"/>
    <property type="match status" value="1"/>
</dbReference>
<dbReference type="CDD" id="cd02020">
    <property type="entry name" value="CMPK"/>
    <property type="match status" value="1"/>
</dbReference>
<comment type="caution">
    <text evidence="18">The sequence shown here is derived from an EMBL/GenBank/DDBJ whole genome shotgun (WGS) entry which is preliminary data.</text>
</comment>
<evidence type="ECO:0000313" key="19">
    <source>
        <dbReference type="Proteomes" id="UP001230145"/>
    </source>
</evidence>
<evidence type="ECO:0000256" key="6">
    <source>
        <dbReference type="ARBA" id="ARBA00022741"/>
    </source>
</evidence>
<dbReference type="SUPFAM" id="SSF51735">
    <property type="entry name" value="NAD(P)-binding Rossmann-fold domains"/>
    <property type="match status" value="1"/>
</dbReference>
<evidence type="ECO:0000256" key="1">
    <source>
        <dbReference type="ARBA" id="ARBA00005067"/>
    </source>
</evidence>
<sequence length="593" mass="62397">MNDTVLTPSPVLVIGAGLLGTSIALRLRRAGVEVHLEDASPVAAALARDLGAGTLDPVAKPKIVVVAIPPDVTAGVVASALDRFPDAVVTDVASVKDKIGAALEGHPGFDRWVGSHPMAGKERSGAIAADADLFVGRPWVITPNDHTSQAAVGAVRTLAVDMGASVSMLSAAEHDHAVALVSHMPQLMSSLVASALRDAPAQALDLAGQGLRDVTRIAESDPLLWTSIINGNRTEIANVLRGISARLGALVATLDRDSGLDRISSVISDGNKGVARIPGKHGGARASYADVIVLIPDQPGMLGRLFAEIGELGINIEDLEMEHSARQPVGRVILKVNPHQGLPLERGLEQKGWQVVRSENPQPLVIAIDGPSGSGKSTVAKRVARELGLSYLDTGAMYRAATWWAVHEGVDLDDAEAVLASTRSMPLSIDLDPASQRFMCADNDITAAIRTSEVSKVVSKLAVNLDVRAEMVRMQQAIIAEESTPSGHSQGRGIVAEGRDITTVVAPNAPVRVLLTASEEARLARRARENLGTTDQDAIAATRDEVLRRDRDDSTVINFTVAEDGVTTIDSSNLGIDDVVAAVIDLIPEGYRD</sequence>
<evidence type="ECO:0000313" key="18">
    <source>
        <dbReference type="EMBL" id="MDP9832403.1"/>
    </source>
</evidence>
<keyword evidence="9 18" id="KW-0560">Oxidoreductase</keyword>
<evidence type="ECO:0000256" key="2">
    <source>
        <dbReference type="ARBA" id="ARBA00007964"/>
    </source>
</evidence>
<comment type="subcellular location">
    <subcellularLocation>
        <location evidence="15">Cytoplasm</location>
    </subcellularLocation>
</comment>
<dbReference type="EC" id="2.7.4.25" evidence="15"/>
<evidence type="ECO:0000256" key="7">
    <source>
        <dbReference type="ARBA" id="ARBA00022777"/>
    </source>
</evidence>
<feature type="binding site" evidence="15">
    <location>
        <begin position="370"/>
        <end position="378"/>
    </location>
    <ligand>
        <name>ATP</name>
        <dbReference type="ChEBI" id="CHEBI:30616"/>
    </ligand>
</feature>
<dbReference type="InterPro" id="IPR027417">
    <property type="entry name" value="P-loop_NTPase"/>
</dbReference>